<dbReference type="SUPFAM" id="SSF48452">
    <property type="entry name" value="TPR-like"/>
    <property type="match status" value="1"/>
</dbReference>
<dbReference type="InterPro" id="IPR031634">
    <property type="entry name" value="PknG_rubred"/>
</dbReference>
<evidence type="ECO:0000256" key="5">
    <source>
        <dbReference type="ARBA" id="ARBA00022777"/>
    </source>
</evidence>
<dbReference type="InterPro" id="IPR031636">
    <property type="entry name" value="PknG_TPR"/>
</dbReference>
<keyword evidence="2" id="KW-0723">Serine/threonine-protein kinase</keyword>
<dbReference type="Pfam" id="PF00069">
    <property type="entry name" value="Pkinase"/>
    <property type="match status" value="1"/>
</dbReference>
<reference evidence="12" key="1">
    <citation type="journal article" date="2019" name="Int. J. Syst. Evol. Microbiol.">
        <title>The Global Catalogue of Microorganisms (GCM) 10K type strain sequencing project: providing services to taxonomists for standard genome sequencing and annotation.</title>
        <authorList>
            <consortium name="The Broad Institute Genomics Platform"/>
            <consortium name="The Broad Institute Genome Sequencing Center for Infectious Disease"/>
            <person name="Wu L."/>
            <person name="Ma J."/>
        </authorList>
    </citation>
    <scope>NUCLEOTIDE SEQUENCE [LARGE SCALE GENOMIC DNA]</scope>
    <source>
        <strain evidence="12">TBRC 7912</strain>
    </source>
</reference>
<evidence type="ECO:0000259" key="10">
    <source>
        <dbReference type="PROSITE" id="PS50011"/>
    </source>
</evidence>
<evidence type="ECO:0000313" key="11">
    <source>
        <dbReference type="EMBL" id="MFC3984237.1"/>
    </source>
</evidence>
<dbReference type="Proteomes" id="UP001595698">
    <property type="component" value="Unassembled WGS sequence"/>
</dbReference>
<dbReference type="InterPro" id="IPR011990">
    <property type="entry name" value="TPR-like_helical_dom_sf"/>
</dbReference>
<feature type="compositionally biased region" description="Low complexity" evidence="9">
    <location>
        <begin position="694"/>
        <end position="703"/>
    </location>
</feature>
<organism evidence="11 12">
    <name type="scientific">Streptosporangium jomthongense</name>
    <dbReference type="NCBI Taxonomy" id="1193683"/>
    <lineage>
        <taxon>Bacteria</taxon>
        <taxon>Bacillati</taxon>
        <taxon>Actinomycetota</taxon>
        <taxon>Actinomycetes</taxon>
        <taxon>Streptosporangiales</taxon>
        <taxon>Streptosporangiaceae</taxon>
        <taxon>Streptosporangium</taxon>
    </lineage>
</organism>
<sequence>MTPCARPGCTGVVDETGYCDVRGHRNDPPSAEATGATGAAGVIGAAEEPARSHGTSGTVPLPVLPATDPLSRVDPAPRPPEHGRPCARPGCAGVVGGGYLGQPPLFEGVCSLCRTPYSFRPKLLPGEMVDRYRVLGCLAHGGLGWVYLAWDTGLELHVALKGLIGDGDEHARRVAVRERQILTVLHHPNIVRILNFVTHPDPRSKTETDYIVMEYVDGRSLHEVAATGDLPVEQVISYGLGILSAFEYLHGFADAGSGRRGLLYCDMKPDNVLHTGDRVKLIDLGAARWIGDRTSPLVHTRDFQVSQEEIDEHWLTVRSDLHTVGRTLESLLPGGWQAGDTPGAESFLRLLRRATAPFPERFSSAAEMAEQLRGVLREILSLRDGLPRPEPSTVFTPTAALLDAGLGAVPPLDHWIGPAGRTALLDPGRPAPSVGAVRLPTPRVNPDDPEAGHLANVSVDDPRRLVDTLGALRRESAEAYLLMCRAHLELAEIDEAGRCLERAGTVLGEGAPYDWRTAWHHGLLALAEGRADLALERFDAVYTALPGEDAPKLALGFCAEHLGEPDRAARHYRAVWHRDRSQVSAAFGLARIHLAEGARGEAVRILDQVPRVSRHFDAARIAAVRIHAGRLPGGPGAGACLPTAADLGEVIDRLPDLYLDGGDRDGDARARLRAALQEAALEWVLEGGGRRAVPGATGTRPGSTTGGGTGVSRGYGPPVLADPVGEAAQRALLEESLRRLAQQADDARRHNALIDLANTVRPRTRR</sequence>
<evidence type="ECO:0000256" key="2">
    <source>
        <dbReference type="ARBA" id="ARBA00022527"/>
    </source>
</evidence>
<comment type="caution">
    <text evidence="11">The sequence shown here is derived from an EMBL/GenBank/DDBJ whole genome shotgun (WGS) entry which is preliminary data.</text>
</comment>
<keyword evidence="5" id="KW-0418">Kinase</keyword>
<accession>A0ABV8F6H6</accession>
<dbReference type="Gene3D" id="1.25.40.10">
    <property type="entry name" value="Tetratricopeptide repeat domain"/>
    <property type="match status" value="1"/>
</dbReference>
<evidence type="ECO:0000256" key="9">
    <source>
        <dbReference type="SAM" id="MobiDB-lite"/>
    </source>
</evidence>
<dbReference type="InterPro" id="IPR000719">
    <property type="entry name" value="Prot_kinase_dom"/>
</dbReference>
<proteinExistence type="predicted"/>
<evidence type="ECO:0000256" key="3">
    <source>
        <dbReference type="ARBA" id="ARBA00022679"/>
    </source>
</evidence>
<dbReference type="PANTHER" id="PTHR24363:SF0">
    <property type="entry name" value="SERINE_THREONINE KINASE LIKE DOMAIN CONTAINING 1"/>
    <property type="match status" value="1"/>
</dbReference>
<evidence type="ECO:0000256" key="6">
    <source>
        <dbReference type="ARBA" id="ARBA00022840"/>
    </source>
</evidence>
<dbReference type="PROSITE" id="PS50011">
    <property type="entry name" value="PROTEIN_KINASE_DOM"/>
    <property type="match status" value="1"/>
</dbReference>
<feature type="domain" description="Protein kinase" evidence="10">
    <location>
        <begin position="132"/>
        <end position="402"/>
    </location>
</feature>
<gene>
    <name evidence="11" type="ORF">ACFOYY_29160</name>
</gene>
<dbReference type="SUPFAM" id="SSF56112">
    <property type="entry name" value="Protein kinase-like (PK-like)"/>
    <property type="match status" value="1"/>
</dbReference>
<dbReference type="EC" id="2.7.11.1" evidence="1"/>
<keyword evidence="6" id="KW-0067">ATP-binding</keyword>
<protein>
    <recommendedName>
        <fullName evidence="1">non-specific serine/threonine protein kinase</fullName>
        <ecNumber evidence="1">2.7.11.1</ecNumber>
    </recommendedName>
</protein>
<dbReference type="Pfam" id="PF16918">
    <property type="entry name" value="PknG_TPR"/>
    <property type="match status" value="1"/>
</dbReference>
<evidence type="ECO:0000256" key="8">
    <source>
        <dbReference type="ARBA" id="ARBA00048679"/>
    </source>
</evidence>
<dbReference type="CDD" id="cd14014">
    <property type="entry name" value="STKc_PknB_like"/>
    <property type="match status" value="1"/>
</dbReference>
<keyword evidence="12" id="KW-1185">Reference proteome</keyword>
<dbReference type="EMBL" id="JBHSBC010000032">
    <property type="protein sequence ID" value="MFC3984237.1"/>
    <property type="molecule type" value="Genomic_DNA"/>
</dbReference>
<feature type="region of interest" description="Disordered" evidence="9">
    <location>
        <begin position="692"/>
        <end position="714"/>
    </location>
</feature>
<evidence type="ECO:0000256" key="4">
    <source>
        <dbReference type="ARBA" id="ARBA00022741"/>
    </source>
</evidence>
<evidence type="ECO:0000256" key="1">
    <source>
        <dbReference type="ARBA" id="ARBA00012513"/>
    </source>
</evidence>
<keyword evidence="4" id="KW-0547">Nucleotide-binding</keyword>
<dbReference type="SMART" id="SM00220">
    <property type="entry name" value="S_TKc"/>
    <property type="match status" value="1"/>
</dbReference>
<name>A0ABV8F6H6_9ACTN</name>
<dbReference type="Gene3D" id="3.30.200.20">
    <property type="entry name" value="Phosphorylase Kinase, domain 1"/>
    <property type="match status" value="1"/>
</dbReference>
<dbReference type="PANTHER" id="PTHR24363">
    <property type="entry name" value="SERINE/THREONINE PROTEIN KINASE"/>
    <property type="match status" value="1"/>
</dbReference>
<keyword evidence="3" id="KW-0808">Transferase</keyword>
<dbReference type="RefSeq" id="WP_386193867.1">
    <property type="nucleotide sequence ID" value="NZ_JBHSBC010000032.1"/>
</dbReference>
<dbReference type="Pfam" id="PF16919">
    <property type="entry name" value="PknG_rubred"/>
    <property type="match status" value="1"/>
</dbReference>
<dbReference type="Gene3D" id="1.10.510.10">
    <property type="entry name" value="Transferase(Phosphotransferase) domain 1"/>
    <property type="match status" value="1"/>
</dbReference>
<feature type="region of interest" description="Disordered" evidence="9">
    <location>
        <begin position="47"/>
        <end position="84"/>
    </location>
</feature>
<evidence type="ECO:0000313" key="12">
    <source>
        <dbReference type="Proteomes" id="UP001595698"/>
    </source>
</evidence>
<feature type="compositionally biased region" description="Gly residues" evidence="9">
    <location>
        <begin position="704"/>
        <end position="713"/>
    </location>
</feature>
<evidence type="ECO:0000256" key="7">
    <source>
        <dbReference type="ARBA" id="ARBA00047899"/>
    </source>
</evidence>
<comment type="catalytic activity">
    <reaction evidence="8">
        <text>L-seryl-[protein] + ATP = O-phospho-L-seryl-[protein] + ADP + H(+)</text>
        <dbReference type="Rhea" id="RHEA:17989"/>
        <dbReference type="Rhea" id="RHEA-COMP:9863"/>
        <dbReference type="Rhea" id="RHEA-COMP:11604"/>
        <dbReference type="ChEBI" id="CHEBI:15378"/>
        <dbReference type="ChEBI" id="CHEBI:29999"/>
        <dbReference type="ChEBI" id="CHEBI:30616"/>
        <dbReference type="ChEBI" id="CHEBI:83421"/>
        <dbReference type="ChEBI" id="CHEBI:456216"/>
        <dbReference type="EC" id="2.7.11.1"/>
    </reaction>
</comment>
<dbReference type="InterPro" id="IPR011009">
    <property type="entry name" value="Kinase-like_dom_sf"/>
</dbReference>
<comment type="catalytic activity">
    <reaction evidence="7">
        <text>L-threonyl-[protein] + ATP = O-phospho-L-threonyl-[protein] + ADP + H(+)</text>
        <dbReference type="Rhea" id="RHEA:46608"/>
        <dbReference type="Rhea" id="RHEA-COMP:11060"/>
        <dbReference type="Rhea" id="RHEA-COMP:11605"/>
        <dbReference type="ChEBI" id="CHEBI:15378"/>
        <dbReference type="ChEBI" id="CHEBI:30013"/>
        <dbReference type="ChEBI" id="CHEBI:30616"/>
        <dbReference type="ChEBI" id="CHEBI:61977"/>
        <dbReference type="ChEBI" id="CHEBI:456216"/>
        <dbReference type="EC" id="2.7.11.1"/>
    </reaction>
</comment>